<protein>
    <submittedName>
        <fullName evidence="5">Substrate-binding domain-containing protein</fullName>
    </submittedName>
</protein>
<feature type="domain" description="Periplasmic binding protein" evidence="4">
    <location>
        <begin position="29"/>
        <end position="273"/>
    </location>
</feature>
<reference evidence="5 6" key="1">
    <citation type="submission" date="2019-10" db="EMBL/GenBank/DDBJ databases">
        <title>New species of Slilvanegrellaceae.</title>
        <authorList>
            <person name="Pitt A."/>
            <person name="Hahn M.W."/>
        </authorList>
    </citation>
    <scope>NUCLEOTIDE SEQUENCE [LARGE SCALE GENOMIC DNA]</scope>
    <source>
        <strain evidence="5 6">SP-Ram-0.45-NSY-1</strain>
    </source>
</reference>
<dbReference type="InterPro" id="IPR025997">
    <property type="entry name" value="SBP_2_dom"/>
</dbReference>
<organism evidence="5 6">
    <name type="scientific">Silvanigrella paludirubra</name>
    <dbReference type="NCBI Taxonomy" id="2499159"/>
    <lineage>
        <taxon>Bacteria</taxon>
        <taxon>Pseudomonadati</taxon>
        <taxon>Bdellovibrionota</taxon>
        <taxon>Oligoflexia</taxon>
        <taxon>Silvanigrellales</taxon>
        <taxon>Silvanigrellaceae</taxon>
        <taxon>Silvanigrella</taxon>
    </lineage>
</organism>
<evidence type="ECO:0000313" key="6">
    <source>
        <dbReference type="Proteomes" id="UP000437748"/>
    </source>
</evidence>
<name>A0A6N6VYJ0_9BACT</name>
<dbReference type="PANTHER" id="PTHR46847:SF2">
    <property type="entry name" value="ABC TRANSPORTER SUGAR-BINDING PROTEIN"/>
    <property type="match status" value="1"/>
</dbReference>
<evidence type="ECO:0000256" key="1">
    <source>
        <dbReference type="ARBA" id="ARBA00004196"/>
    </source>
</evidence>
<dbReference type="CDD" id="cd06324">
    <property type="entry name" value="PBP1_ABC_sugar_binding-like"/>
    <property type="match status" value="1"/>
</dbReference>
<comment type="caution">
    <text evidence="5">The sequence shown here is derived from an EMBL/GenBank/DDBJ whole genome shotgun (WGS) entry which is preliminary data.</text>
</comment>
<dbReference type="AlphaFoldDB" id="A0A6N6VYJ0"/>
<accession>A0A6N6VYJ0</accession>
<dbReference type="SUPFAM" id="SSF53822">
    <property type="entry name" value="Periplasmic binding protein-like I"/>
    <property type="match status" value="1"/>
</dbReference>
<evidence type="ECO:0000256" key="2">
    <source>
        <dbReference type="ARBA" id="ARBA00007639"/>
    </source>
</evidence>
<dbReference type="PANTHER" id="PTHR46847">
    <property type="entry name" value="D-ALLOSE-BINDING PERIPLASMIC PROTEIN-RELATED"/>
    <property type="match status" value="1"/>
</dbReference>
<dbReference type="GO" id="GO:0030313">
    <property type="term" value="C:cell envelope"/>
    <property type="evidence" value="ECO:0007669"/>
    <property type="project" value="UniProtKB-SubCell"/>
</dbReference>
<proteinExistence type="inferred from homology"/>
<dbReference type="Pfam" id="PF13407">
    <property type="entry name" value="Peripla_BP_4"/>
    <property type="match status" value="1"/>
</dbReference>
<evidence type="ECO:0000259" key="4">
    <source>
        <dbReference type="Pfam" id="PF13407"/>
    </source>
</evidence>
<dbReference type="GO" id="GO:0030246">
    <property type="term" value="F:carbohydrate binding"/>
    <property type="evidence" value="ECO:0007669"/>
    <property type="project" value="UniProtKB-ARBA"/>
</dbReference>
<keyword evidence="6" id="KW-1185">Reference proteome</keyword>
<dbReference type="RefSeq" id="WP_153418389.1">
    <property type="nucleotide sequence ID" value="NZ_WFLM01000001.1"/>
</dbReference>
<comment type="subcellular location">
    <subcellularLocation>
        <location evidence="1">Cell envelope</location>
    </subcellularLocation>
</comment>
<dbReference type="Proteomes" id="UP000437748">
    <property type="component" value="Unassembled WGS sequence"/>
</dbReference>
<comment type="similarity">
    <text evidence="2">Belongs to the bacterial solute-binding protein 2 family.</text>
</comment>
<sequence length="359" mass="41386">MKIFFIINLINFIISLNVFANQKIKLAVVTARDQNDPFFSMVVDFMRLSCESLDIDLKAIYANDDLKFLNDELKLAIYEKKYDAIILMNFKNQLIKMSQLFEENKIPFFIYNSGFDFETEEANNNIRFKYLLGEMLPKDEDSGYELAKIISKETGVSSDGKIHLLGIGGTIADQASIERVKGLNKFINESNGKIILDEITYANWKRDEAADKIKELHRLHPKSRGIWVANDEMALGVVNSFEIIKFKSIIGGVDWTKEAIQSVKNKKLYVTMGGHFMDGGWISILLYDYFHGIHFTSDLGFKISSWTAPIDQENISKYIKSIGNKANWKKINFRKYSKFLNPELKKYDFSEKTLLSQFN</sequence>
<dbReference type="Gene3D" id="3.40.50.2300">
    <property type="match status" value="2"/>
</dbReference>
<dbReference type="InterPro" id="IPR028082">
    <property type="entry name" value="Peripla_BP_I"/>
</dbReference>
<evidence type="ECO:0000313" key="5">
    <source>
        <dbReference type="EMBL" id="KAB8040867.1"/>
    </source>
</evidence>
<gene>
    <name evidence="5" type="ORF">GCL60_02760</name>
</gene>
<evidence type="ECO:0000256" key="3">
    <source>
        <dbReference type="ARBA" id="ARBA00022729"/>
    </source>
</evidence>
<dbReference type="EMBL" id="WFLM01000001">
    <property type="protein sequence ID" value="KAB8040867.1"/>
    <property type="molecule type" value="Genomic_DNA"/>
</dbReference>
<dbReference type="OrthoDB" id="245475at2"/>
<keyword evidence="3" id="KW-0732">Signal</keyword>